<dbReference type="InterPro" id="IPR010982">
    <property type="entry name" value="Lambda_DNA-bd_dom_sf"/>
</dbReference>
<dbReference type="Gene3D" id="1.10.260.40">
    <property type="entry name" value="lambda repressor-like DNA-binding domains"/>
    <property type="match status" value="1"/>
</dbReference>
<sequence length="565" mass="66310">MDNLLQMFRDALLISEPIYKTNELVWNKWNAYFKDVENNNNKVLTSPHASPSFTALVSWLEKKQESGTTLVQIYAKIDSYKEEIYKEIEGFIDKEFQNVASSSSIILENNQNIEETNIVNHEDYYEVNNSAVYYKLRDGIAKNQFEEDDNTKVLQYPIETKSSNGMAQLSSHKDEDLRLTNIEEAARWNTLVDDVMSNMDDLTADCLDAITIQWINEAKSPDEFIDFSYEQVLEMCNIPKTVVKNKEYYRAEDKIKIAKRIAALASIFIYLNDENEVVVLNDRDDEGERLELKREVVKRLFVLDSVVLWRHSVTNEYMGIESCRIKPGSFLTNYLYGSNNTTALLSKKALEYNSYRHKYHKRLIRYLTWQWRIRQMYSSLKKPYSIGGDKGLLAVMDIPKDWKPNRIKEQLENVLMDLENEKVISHWEYSDSLDEQQIGKRNWFKNYYANLGITILPPEEMLQSMDRVIGKKCIEEPQEQLPEVTVVKEIKKTIESVEQIEKKIRDQILKVHNEKKVSIREIADEISISPSTLSRFCNHKTKRLSKKALEKLTKWCERQEILEKM</sequence>
<accession>A0A2C4ZXF0</accession>
<dbReference type="GO" id="GO:0003677">
    <property type="term" value="F:DNA binding"/>
    <property type="evidence" value="ECO:0007669"/>
    <property type="project" value="InterPro"/>
</dbReference>
<name>A0A2C4ZXF0_9BACI</name>
<proteinExistence type="predicted"/>
<organism evidence="1 2">
    <name type="scientific">Bacillus wiedmannii</name>
    <dbReference type="NCBI Taxonomy" id="1890302"/>
    <lineage>
        <taxon>Bacteria</taxon>
        <taxon>Bacillati</taxon>
        <taxon>Bacillota</taxon>
        <taxon>Bacilli</taxon>
        <taxon>Bacillales</taxon>
        <taxon>Bacillaceae</taxon>
        <taxon>Bacillus</taxon>
        <taxon>Bacillus cereus group</taxon>
    </lineage>
</organism>
<evidence type="ECO:0000313" key="2">
    <source>
        <dbReference type="Proteomes" id="UP000223472"/>
    </source>
</evidence>
<dbReference type="RefSeq" id="WP_098654129.1">
    <property type="nucleotide sequence ID" value="NZ_JARPPR010000004.1"/>
</dbReference>
<protein>
    <submittedName>
        <fullName evidence="1">Uncharacterized protein</fullName>
    </submittedName>
</protein>
<evidence type="ECO:0000313" key="1">
    <source>
        <dbReference type="EMBL" id="PGD35128.1"/>
    </source>
</evidence>
<dbReference type="EMBL" id="NVIY01000022">
    <property type="protein sequence ID" value="PGD35128.1"/>
    <property type="molecule type" value="Genomic_DNA"/>
</dbReference>
<comment type="caution">
    <text evidence="1">The sequence shown here is derived from an EMBL/GenBank/DDBJ whole genome shotgun (WGS) entry which is preliminary data.</text>
</comment>
<dbReference type="Proteomes" id="UP000223472">
    <property type="component" value="Unassembled WGS sequence"/>
</dbReference>
<gene>
    <name evidence="1" type="ORF">COM27_15000</name>
</gene>
<dbReference type="AlphaFoldDB" id="A0A2C4ZXF0"/>
<reference evidence="1 2" key="1">
    <citation type="submission" date="2017-09" db="EMBL/GenBank/DDBJ databases">
        <title>Large-scale bioinformatics analysis of Bacillus genomes uncovers conserved roles of natural products in bacterial physiology.</title>
        <authorList>
            <consortium name="Agbiome Team Llc"/>
            <person name="Bleich R.M."/>
            <person name="Grubbs K.J."/>
            <person name="Santa Maria K.C."/>
            <person name="Allen S.E."/>
            <person name="Farag S."/>
            <person name="Shank E.A."/>
            <person name="Bowers A."/>
        </authorList>
    </citation>
    <scope>NUCLEOTIDE SEQUENCE [LARGE SCALE GENOMIC DNA]</scope>
    <source>
        <strain evidence="1 2">AFS065610</strain>
    </source>
</reference>
<dbReference type="SUPFAM" id="SSF47413">
    <property type="entry name" value="lambda repressor-like DNA-binding domains"/>
    <property type="match status" value="1"/>
</dbReference>